<keyword evidence="3" id="KW-1185">Reference proteome</keyword>
<name>A0ABU7SVB4_9LACO</name>
<keyword evidence="1" id="KW-1133">Transmembrane helix</keyword>
<evidence type="ECO:0000313" key="3">
    <source>
        <dbReference type="Proteomes" id="UP001330016"/>
    </source>
</evidence>
<dbReference type="EMBL" id="JAQSGK010000001">
    <property type="protein sequence ID" value="MEE6714290.1"/>
    <property type="molecule type" value="Genomic_DNA"/>
</dbReference>
<organism evidence="2 3">
    <name type="scientific">Schleiferilactobacillus harbinensis</name>
    <dbReference type="NCBI Taxonomy" id="304207"/>
    <lineage>
        <taxon>Bacteria</taxon>
        <taxon>Bacillati</taxon>
        <taxon>Bacillota</taxon>
        <taxon>Bacilli</taxon>
        <taxon>Lactobacillales</taxon>
        <taxon>Lactobacillaceae</taxon>
        <taxon>Schleiferilactobacillus</taxon>
    </lineage>
</organism>
<feature type="transmembrane region" description="Helical" evidence="1">
    <location>
        <begin position="34"/>
        <end position="51"/>
    </location>
</feature>
<reference evidence="2 3" key="1">
    <citation type="submission" date="2023-02" db="EMBL/GenBank/DDBJ databases">
        <title>The predominant lactic acid bacteria and yeasts involved in the spontaneous fermentation of millet during the production of the traditional porridge Hausa koko in Ghana.</title>
        <authorList>
            <person name="Atter A."/>
            <person name="Diaz M."/>
        </authorList>
    </citation>
    <scope>NUCLEOTIDE SEQUENCE [LARGE SCALE GENOMIC DNA]</scope>
    <source>
        <strain evidence="2 3">FI11640</strain>
    </source>
</reference>
<comment type="caution">
    <text evidence="2">The sequence shown here is derived from an EMBL/GenBank/DDBJ whole genome shotgun (WGS) entry which is preliminary data.</text>
</comment>
<dbReference type="Proteomes" id="UP001330016">
    <property type="component" value="Unassembled WGS sequence"/>
</dbReference>
<dbReference type="RefSeq" id="WP_331243016.1">
    <property type="nucleotide sequence ID" value="NZ_JAQSGJ010000001.1"/>
</dbReference>
<protein>
    <submittedName>
        <fullName evidence="2">Uncharacterized protein</fullName>
    </submittedName>
</protein>
<keyword evidence="1" id="KW-0812">Transmembrane</keyword>
<evidence type="ECO:0000313" key="2">
    <source>
        <dbReference type="EMBL" id="MEE6714290.1"/>
    </source>
</evidence>
<gene>
    <name evidence="2" type="ORF">PS435_00335</name>
</gene>
<sequence>MRAIISVFNIQTVVLVLGFLLLVAGIWALLGWQWALVALGTVLIIVAVLINQNETGKKVNQ</sequence>
<keyword evidence="1" id="KW-0472">Membrane</keyword>
<accession>A0ABU7SVB4</accession>
<feature type="transmembrane region" description="Helical" evidence="1">
    <location>
        <begin position="7"/>
        <end position="28"/>
    </location>
</feature>
<proteinExistence type="predicted"/>
<evidence type="ECO:0000256" key="1">
    <source>
        <dbReference type="SAM" id="Phobius"/>
    </source>
</evidence>